<dbReference type="Pfam" id="PF02771">
    <property type="entry name" value="Acyl-CoA_dh_N"/>
    <property type="match status" value="1"/>
</dbReference>
<keyword evidence="6" id="KW-1185">Reference proteome</keyword>
<dbReference type="InterPro" id="IPR036250">
    <property type="entry name" value="AcylCo_DH-like_C"/>
</dbReference>
<dbReference type="InterPro" id="IPR009100">
    <property type="entry name" value="AcylCoA_DH/oxidase_NM_dom_sf"/>
</dbReference>
<evidence type="ECO:0000259" key="4">
    <source>
        <dbReference type="Pfam" id="PF08028"/>
    </source>
</evidence>
<dbReference type="InterPro" id="IPR050741">
    <property type="entry name" value="Acyl-CoA_dehydrogenase"/>
</dbReference>
<dbReference type="SUPFAM" id="SSF47203">
    <property type="entry name" value="Acyl-CoA dehydrogenase C-terminal domain-like"/>
    <property type="match status" value="1"/>
</dbReference>
<feature type="domain" description="Acyl-CoA dehydrogenase/oxidase N-terminal" evidence="3">
    <location>
        <begin position="17"/>
        <end position="93"/>
    </location>
</feature>
<dbReference type="Pfam" id="PF08028">
    <property type="entry name" value="Acyl-CoA_dh_2"/>
    <property type="match status" value="1"/>
</dbReference>
<keyword evidence="1" id="KW-0560">Oxidoreductase</keyword>
<dbReference type="GO" id="GO:0005737">
    <property type="term" value="C:cytoplasm"/>
    <property type="evidence" value="ECO:0007669"/>
    <property type="project" value="TreeGrafter"/>
</dbReference>
<dbReference type="InterPro" id="IPR013107">
    <property type="entry name" value="Acyl-CoA_DH_C"/>
</dbReference>
<dbReference type="AlphaFoldDB" id="A0A964XKN6"/>
<dbReference type="RefSeq" id="WP_161697656.1">
    <property type="nucleotide sequence ID" value="NZ_JAAAHS010000090.1"/>
</dbReference>
<dbReference type="GO" id="GO:0003995">
    <property type="term" value="F:acyl-CoA dehydrogenase activity"/>
    <property type="evidence" value="ECO:0007669"/>
    <property type="project" value="TreeGrafter"/>
</dbReference>
<dbReference type="GO" id="GO:0050660">
    <property type="term" value="F:flavin adenine dinucleotide binding"/>
    <property type="evidence" value="ECO:0007669"/>
    <property type="project" value="InterPro"/>
</dbReference>
<dbReference type="SUPFAM" id="SSF56645">
    <property type="entry name" value="Acyl-CoA dehydrogenase NM domain-like"/>
    <property type="match status" value="1"/>
</dbReference>
<protein>
    <submittedName>
        <fullName evidence="5">Flavin-dependent monooxygenase</fullName>
    </submittedName>
</protein>
<evidence type="ECO:0000256" key="2">
    <source>
        <dbReference type="ARBA" id="ARBA00049661"/>
    </source>
</evidence>
<dbReference type="PIRSF" id="PIRSF016578">
    <property type="entry name" value="HsaA"/>
    <property type="match status" value="1"/>
</dbReference>
<dbReference type="Gene3D" id="1.20.140.10">
    <property type="entry name" value="Butyryl-CoA Dehydrogenase, subunit A, domain 3"/>
    <property type="match status" value="1"/>
</dbReference>
<evidence type="ECO:0000259" key="3">
    <source>
        <dbReference type="Pfam" id="PF02771"/>
    </source>
</evidence>
<keyword evidence="5" id="KW-0503">Monooxygenase</keyword>
<dbReference type="Gene3D" id="2.40.110.10">
    <property type="entry name" value="Butyryl-CoA Dehydrogenase, subunit A, domain 2"/>
    <property type="match status" value="1"/>
</dbReference>
<dbReference type="Gene3D" id="1.10.540.10">
    <property type="entry name" value="Acyl-CoA dehydrogenase/oxidase, N-terminal domain"/>
    <property type="match status" value="1"/>
</dbReference>
<dbReference type="PANTHER" id="PTHR48083">
    <property type="entry name" value="MEDIUM-CHAIN SPECIFIC ACYL-COA DEHYDROGENASE, MITOCHONDRIAL-RELATED"/>
    <property type="match status" value="1"/>
</dbReference>
<dbReference type="PANTHER" id="PTHR48083:SF19">
    <property type="entry name" value="FLAVIN-DEPENDENT MONOOXYGENASE, OXYGENASE SUBUNIT HSAA"/>
    <property type="match status" value="1"/>
</dbReference>
<reference evidence="5" key="1">
    <citation type="submission" date="2020-01" db="EMBL/GenBank/DDBJ databases">
        <title>Whole-genome analyses of novel actinobacteria.</title>
        <authorList>
            <person name="Sahin N."/>
        </authorList>
    </citation>
    <scope>NUCLEOTIDE SEQUENCE</scope>
    <source>
        <strain evidence="5">YC537</strain>
    </source>
</reference>
<dbReference type="NCBIfam" id="NF045629">
    <property type="entry name" value="monooxsub_HsaA"/>
    <property type="match status" value="1"/>
</dbReference>
<sequence length="391" mass="41793">MHTGDVLTAVRALVPALRERAGEAEACRRLPDSTVKELAGSGFFRLLQPRAYGGLAADPDTFHTVVEEIAKACGSTGWAASVLALTPWHLALFDARAQDEVWGAGADNSALICSSYAPTGTVTRVTGGFRISGRWHFSSGCDHAQWALLGGLVTDGDGRPVDMRTFLLPHSAYTVDDVWDTVGLRGTGSNDIVVDDAFIPEHRSLGYAPVTALACPGHEAHPDPLYRLPYAALFTTTISTSIVGIAQGAYEEHLAAARQRFRSAGGQQAAEDPFAQVRTARAASEIDAARLQLAHNMADMYATVRRGEGVSMDQRARARRDQVMATERAAIAVDLLVGNAGGGVMGQGGDVLQRAWRDVHTGRRQAANDVERALTLFGQHVLGVEVHDTMV</sequence>
<dbReference type="Proteomes" id="UP000598297">
    <property type="component" value="Unassembled WGS sequence"/>
</dbReference>
<proteinExistence type="inferred from homology"/>
<dbReference type="GO" id="GO:0033539">
    <property type="term" value="P:fatty acid beta-oxidation using acyl-CoA dehydrogenase"/>
    <property type="evidence" value="ECO:0007669"/>
    <property type="project" value="TreeGrafter"/>
</dbReference>
<dbReference type="EMBL" id="JAAAHS010000090">
    <property type="protein sequence ID" value="NBE52584.1"/>
    <property type="molecule type" value="Genomic_DNA"/>
</dbReference>
<dbReference type="InterPro" id="IPR046373">
    <property type="entry name" value="Acyl-CoA_Oxase/DH_mid-dom_sf"/>
</dbReference>
<dbReference type="InterPro" id="IPR054617">
    <property type="entry name" value="HsaA"/>
</dbReference>
<gene>
    <name evidence="5" type="ORF">GUY60_14340</name>
</gene>
<name>A0A964XKN6_9ACTN</name>
<evidence type="ECO:0000313" key="5">
    <source>
        <dbReference type="EMBL" id="NBE52584.1"/>
    </source>
</evidence>
<dbReference type="OrthoDB" id="3404950at2"/>
<dbReference type="InterPro" id="IPR013786">
    <property type="entry name" value="AcylCoA_DH/ox_N"/>
</dbReference>
<feature type="domain" description="Acyl-CoA dehydrogenase C-terminal" evidence="4">
    <location>
        <begin position="237"/>
        <end position="364"/>
    </location>
</feature>
<dbReference type="InterPro" id="IPR037069">
    <property type="entry name" value="AcylCoA_DH/ox_N_sf"/>
</dbReference>
<comment type="caution">
    <text evidence="5">The sequence shown here is derived from an EMBL/GenBank/DDBJ whole genome shotgun (WGS) entry which is preliminary data.</text>
</comment>
<evidence type="ECO:0000313" key="6">
    <source>
        <dbReference type="Proteomes" id="UP000598297"/>
    </source>
</evidence>
<comment type="similarity">
    <text evidence="2">Belongs to the HpaH/HsaA monooxygenase family.</text>
</comment>
<dbReference type="GO" id="GO:0016712">
    <property type="term" value="F:oxidoreductase activity, acting on paired donors, with incorporation or reduction of molecular oxygen, reduced flavin or flavoprotein as one donor, and incorporation of one atom of oxygen"/>
    <property type="evidence" value="ECO:0007669"/>
    <property type="project" value="TreeGrafter"/>
</dbReference>
<organism evidence="5 6">
    <name type="scientific">Streptomyces boluensis</name>
    <dbReference type="NCBI Taxonomy" id="1775135"/>
    <lineage>
        <taxon>Bacteria</taxon>
        <taxon>Bacillati</taxon>
        <taxon>Actinomycetota</taxon>
        <taxon>Actinomycetes</taxon>
        <taxon>Kitasatosporales</taxon>
        <taxon>Streptomycetaceae</taxon>
        <taxon>Streptomyces</taxon>
    </lineage>
</organism>
<accession>A0A964XKN6</accession>
<evidence type="ECO:0000256" key="1">
    <source>
        <dbReference type="ARBA" id="ARBA00023002"/>
    </source>
</evidence>